<evidence type="ECO:0000313" key="2">
    <source>
        <dbReference type="Proteomes" id="UP000033956"/>
    </source>
</evidence>
<organism evidence="1 2">
    <name type="scientific">Microbacterium terrae</name>
    <dbReference type="NCBI Taxonomy" id="69369"/>
    <lineage>
        <taxon>Bacteria</taxon>
        <taxon>Bacillati</taxon>
        <taxon>Actinomycetota</taxon>
        <taxon>Actinomycetes</taxon>
        <taxon>Micrococcales</taxon>
        <taxon>Microbacteriaceae</taxon>
        <taxon>Microbacterium</taxon>
    </lineage>
</organism>
<sequence length="204" mass="21534">MTRVDFEYDHATVIPVPGADLGSGDVGAWAHDAAARLAGIHGFTPTQTDALAGALARAQAAAVDDPSTNLLMYEPTSGAWGPIRLTLTGWEPDADEQRRYLWPASVLAPRVRHAPTAGLGEGCSSTVMDEDGRGSVRWLFQTTDASFFAVLGPMEAAGIAFAATRVEELLDSIRLGDAPWTASARFDVGSLIAPPEGAEGSWRL</sequence>
<comment type="caution">
    <text evidence="1">The sequence shown here is derived from an EMBL/GenBank/DDBJ whole genome shotgun (WGS) entry which is preliminary data.</text>
</comment>
<dbReference type="STRING" id="92835.RS81_01939"/>
<dbReference type="PATRIC" id="fig|92835.4.peg.1963"/>
<accession>A0A0M2H6I2</accession>
<dbReference type="AlphaFoldDB" id="A0A0M2H6I2"/>
<evidence type="ECO:0000313" key="1">
    <source>
        <dbReference type="EMBL" id="KJL39522.1"/>
    </source>
</evidence>
<gene>
    <name evidence="1" type="ORF">RS81_01939</name>
</gene>
<dbReference type="RefSeq" id="WP_157003999.1">
    <property type="nucleotide sequence ID" value="NZ_BAAAUP010000008.1"/>
</dbReference>
<dbReference type="Proteomes" id="UP000033956">
    <property type="component" value="Unassembled WGS sequence"/>
</dbReference>
<keyword evidence="2" id="KW-1185">Reference proteome</keyword>
<proteinExistence type="predicted"/>
<name>A0A0M2H6I2_9MICO</name>
<protein>
    <submittedName>
        <fullName evidence="1">Uncharacterized protein</fullName>
    </submittedName>
</protein>
<dbReference type="EMBL" id="JYIZ01000049">
    <property type="protein sequence ID" value="KJL39522.1"/>
    <property type="molecule type" value="Genomic_DNA"/>
</dbReference>
<reference evidence="1 2" key="1">
    <citation type="submission" date="2015-02" db="EMBL/GenBank/DDBJ databases">
        <title>Draft genome sequences of ten Microbacterium spp. with emphasis on heavy metal contaminated environments.</title>
        <authorList>
            <person name="Corretto E."/>
        </authorList>
    </citation>
    <scope>NUCLEOTIDE SEQUENCE [LARGE SCALE GENOMIC DNA]</scope>
    <source>
        <strain evidence="1 2">DSM 12510</strain>
    </source>
</reference>
<dbReference type="OrthoDB" id="5069348at2"/>